<dbReference type="AlphaFoldDB" id="A0A1T4SHG8"/>
<dbReference type="GO" id="GO:0016787">
    <property type="term" value="F:hydrolase activity"/>
    <property type="evidence" value="ECO:0007669"/>
    <property type="project" value="UniProtKB-KW"/>
</dbReference>
<evidence type="ECO:0000313" key="6">
    <source>
        <dbReference type="Proteomes" id="UP000191418"/>
    </source>
</evidence>
<dbReference type="Pfam" id="PF02626">
    <property type="entry name" value="CT_A_B"/>
    <property type="match status" value="1"/>
</dbReference>
<keyword evidence="1" id="KW-0547">Nucleotide-binding</keyword>
<dbReference type="RefSeq" id="WP_078746580.1">
    <property type="nucleotide sequence ID" value="NZ_FUXG01000033.1"/>
</dbReference>
<evidence type="ECO:0000256" key="1">
    <source>
        <dbReference type="ARBA" id="ARBA00022741"/>
    </source>
</evidence>
<proteinExistence type="predicted"/>
<evidence type="ECO:0000259" key="4">
    <source>
        <dbReference type="SMART" id="SM00797"/>
    </source>
</evidence>
<accession>A0A1T4SHG8</accession>
<organism evidence="5 6">
    <name type="scientific">Oceanospirillum multiglobuliferum</name>
    <dbReference type="NCBI Taxonomy" id="64969"/>
    <lineage>
        <taxon>Bacteria</taxon>
        <taxon>Pseudomonadati</taxon>
        <taxon>Pseudomonadota</taxon>
        <taxon>Gammaproteobacteria</taxon>
        <taxon>Oceanospirillales</taxon>
        <taxon>Oceanospirillaceae</taxon>
        <taxon>Oceanospirillum</taxon>
    </lineage>
</organism>
<keyword evidence="3" id="KW-0067">ATP-binding</keyword>
<evidence type="ECO:0000313" key="5">
    <source>
        <dbReference type="EMBL" id="OPX54231.1"/>
    </source>
</evidence>
<comment type="caution">
    <text evidence="5">The sequence shown here is derived from an EMBL/GenBank/DDBJ whole genome shotgun (WGS) entry which is preliminary data.</text>
</comment>
<dbReference type="STRING" id="64969.SAMN02745127_03074"/>
<evidence type="ECO:0000256" key="3">
    <source>
        <dbReference type="ARBA" id="ARBA00022840"/>
    </source>
</evidence>
<gene>
    <name evidence="5" type="ORF">BTE48_15305</name>
</gene>
<dbReference type="Gene3D" id="2.40.100.10">
    <property type="entry name" value="Cyclophilin-like"/>
    <property type="match status" value="1"/>
</dbReference>
<dbReference type="SUPFAM" id="SSF50891">
    <property type="entry name" value="Cyclophilin-like"/>
    <property type="match status" value="1"/>
</dbReference>
<name>A0A1T4SHG8_9GAMM</name>
<reference evidence="5 6" key="1">
    <citation type="submission" date="2017-01" db="EMBL/GenBank/DDBJ databases">
        <title>Genome Sequencing of a Marine Spirillum, Oceanospirillum multiglobuliferum ATCC 33336, from Japan.</title>
        <authorList>
            <person name="Carney J.G."/>
            <person name="Trachtenberg A.M."/>
            <person name="Rheaume B.A."/>
            <person name="Linnane J.D."/>
            <person name="Pitts N.L."/>
            <person name="Mykles D.L."/>
            <person name="Maclea K.S."/>
        </authorList>
    </citation>
    <scope>NUCLEOTIDE SEQUENCE [LARGE SCALE GENOMIC DNA]</scope>
    <source>
        <strain evidence="5 6">ATCC 33336</strain>
    </source>
</reference>
<dbReference type="PANTHER" id="PTHR43309">
    <property type="entry name" value="5-OXOPROLINASE SUBUNIT C"/>
    <property type="match status" value="1"/>
</dbReference>
<keyword evidence="2" id="KW-0378">Hydrolase</keyword>
<protein>
    <recommendedName>
        <fullName evidence="4">Carboxyltransferase domain-containing protein</fullName>
    </recommendedName>
</protein>
<dbReference type="OrthoDB" id="9768696at2"/>
<keyword evidence="6" id="KW-1185">Reference proteome</keyword>
<dbReference type="SMART" id="SM00797">
    <property type="entry name" value="AHS2"/>
    <property type="match status" value="1"/>
</dbReference>
<dbReference type="PANTHER" id="PTHR43309:SF4">
    <property type="entry name" value="CARBOXYLTRANSFERASE DOMAIN-CONTAINING PROTEIN"/>
    <property type="match status" value="1"/>
</dbReference>
<evidence type="ECO:0000256" key="2">
    <source>
        <dbReference type="ARBA" id="ARBA00022801"/>
    </source>
</evidence>
<dbReference type="NCBIfam" id="TIGR00724">
    <property type="entry name" value="urea_amlyse_rel"/>
    <property type="match status" value="1"/>
</dbReference>
<dbReference type="InterPro" id="IPR052708">
    <property type="entry name" value="PxpC"/>
</dbReference>
<sequence length="316" mass="34914">MLHQGFTVIHPGLMAQIQDGGRSGFQHVGLTTGGALDEHAFQWANHLLQNRWDAPVIEISFGGLKLQSQVDCLVAVTGADLGLRVNDQPMPTWEIIALRSGDRIEFGYPKNGTRAYLAVKGGFQVAPSFGSVSTVQRETIGGLDGLGKALGFGDQLPCVESDHRRDSKLQKLIGKRVSNSYIPDYNAPLTLRVVLGYQQHLFPAQELERFFSEHYVISPDSDRMGVRLKGAPIKPLTEGIVSEGISLGAVQIPPDGQPIVLMRDRQTIGGYPKLGSVYPPDTGQLAQRHPKTEVNFEVINLHDAQQQLMRFYRYFR</sequence>
<dbReference type="GO" id="GO:0005524">
    <property type="term" value="F:ATP binding"/>
    <property type="evidence" value="ECO:0007669"/>
    <property type="project" value="UniProtKB-KW"/>
</dbReference>
<dbReference type="EMBL" id="MTSM01000032">
    <property type="protein sequence ID" value="OPX54231.1"/>
    <property type="molecule type" value="Genomic_DNA"/>
</dbReference>
<dbReference type="InterPro" id="IPR003778">
    <property type="entry name" value="CT_A_B"/>
</dbReference>
<feature type="domain" description="Carboxyltransferase" evidence="4">
    <location>
        <begin position="27"/>
        <end position="312"/>
    </location>
</feature>
<dbReference type="Proteomes" id="UP000191418">
    <property type="component" value="Unassembled WGS sequence"/>
</dbReference>
<dbReference type="InterPro" id="IPR029000">
    <property type="entry name" value="Cyclophilin-like_dom_sf"/>
</dbReference>